<comment type="caution">
    <text evidence="2">The sequence shown here is derived from an EMBL/GenBank/DDBJ whole genome shotgun (WGS) entry which is preliminary data.</text>
</comment>
<organism evidence="2 3">
    <name type="scientific">Ooceraea biroi</name>
    <name type="common">Clonal raider ant</name>
    <name type="synonym">Cerapachys biroi</name>
    <dbReference type="NCBI Taxonomy" id="2015173"/>
    <lineage>
        <taxon>Eukaryota</taxon>
        <taxon>Metazoa</taxon>
        <taxon>Ecdysozoa</taxon>
        <taxon>Arthropoda</taxon>
        <taxon>Hexapoda</taxon>
        <taxon>Insecta</taxon>
        <taxon>Pterygota</taxon>
        <taxon>Neoptera</taxon>
        <taxon>Endopterygota</taxon>
        <taxon>Hymenoptera</taxon>
        <taxon>Apocrita</taxon>
        <taxon>Aculeata</taxon>
        <taxon>Formicoidea</taxon>
        <taxon>Formicidae</taxon>
        <taxon>Dorylinae</taxon>
        <taxon>Ooceraea</taxon>
    </lineage>
</organism>
<dbReference type="InterPro" id="IPR004879">
    <property type="entry name" value="Ssp411-like_TRX"/>
</dbReference>
<dbReference type="PANTHER" id="PTHR42899:SF1">
    <property type="entry name" value="SPERMATOGENESIS-ASSOCIATED PROTEIN 20"/>
    <property type="match status" value="1"/>
</dbReference>
<accession>A0A3L8DSQ5</accession>
<dbReference type="Gene3D" id="3.40.30.10">
    <property type="entry name" value="Glutaredoxin"/>
    <property type="match status" value="1"/>
</dbReference>
<dbReference type="Gene3D" id="1.50.10.10">
    <property type="match status" value="1"/>
</dbReference>
<dbReference type="OrthoDB" id="1923667at2759"/>
<gene>
    <name evidence="2" type="ORF">DMN91_005187</name>
</gene>
<dbReference type="Pfam" id="PF03190">
    <property type="entry name" value="Thioredox_DsbH"/>
    <property type="match status" value="1"/>
</dbReference>
<dbReference type="InterPro" id="IPR012341">
    <property type="entry name" value="6hp_glycosidase-like_sf"/>
</dbReference>
<protein>
    <recommendedName>
        <fullName evidence="1">Spermatogenesis-associated protein 20-like TRX domain-containing protein</fullName>
    </recommendedName>
</protein>
<reference evidence="2 3" key="1">
    <citation type="journal article" date="2018" name="Genome Res.">
        <title>The genomic architecture and molecular evolution of ant odorant receptors.</title>
        <authorList>
            <person name="McKenzie S.K."/>
            <person name="Kronauer D.J.C."/>
        </authorList>
    </citation>
    <scope>NUCLEOTIDE SEQUENCE [LARGE SCALE GENOMIC DNA]</scope>
    <source>
        <strain evidence="2">Clonal line C1</strain>
    </source>
</reference>
<dbReference type="InterPro" id="IPR024705">
    <property type="entry name" value="Ssp411"/>
</dbReference>
<name>A0A3L8DSQ5_OOCBI</name>
<dbReference type="CDD" id="cd02955">
    <property type="entry name" value="SSP411"/>
    <property type="match status" value="1"/>
</dbReference>
<dbReference type="SUPFAM" id="SSF52833">
    <property type="entry name" value="Thioredoxin-like"/>
    <property type="match status" value="1"/>
</dbReference>
<dbReference type="InterPro" id="IPR008928">
    <property type="entry name" value="6-hairpin_glycosidase_sf"/>
</dbReference>
<dbReference type="PANTHER" id="PTHR42899">
    <property type="entry name" value="SPERMATOGENESIS-ASSOCIATED PROTEIN 20"/>
    <property type="match status" value="1"/>
</dbReference>
<dbReference type="EMBL" id="QOIP01000005">
    <property type="protein sequence ID" value="RLU22909.1"/>
    <property type="molecule type" value="Genomic_DNA"/>
</dbReference>
<proteinExistence type="predicted"/>
<dbReference type="GO" id="GO:0005975">
    <property type="term" value="P:carbohydrate metabolic process"/>
    <property type="evidence" value="ECO:0007669"/>
    <property type="project" value="InterPro"/>
</dbReference>
<evidence type="ECO:0000313" key="3">
    <source>
        <dbReference type="Proteomes" id="UP000279307"/>
    </source>
</evidence>
<dbReference type="Proteomes" id="UP000279307">
    <property type="component" value="Chromosome 5"/>
</dbReference>
<sequence>MCEFLAFISLDQHLDPVHAYFKLFRSSLLLLSKIRICVAESAFRNAGSAIYVLALRHHACLLLLIRSPDLRGARNSECECLRILQKRRCSILSTVRYVSELSKKRYSTGVYGCRAFHLVDNTPLPIVGRRINKLNYNSTFFLSTSIKMASTSSSTKSSGHSATKKLNRLSLEKSPYLLQHATNPVEWYPWSDEALERARKENKMIFLSVGYSTCHWCHVMEKESFENGEIARIMNENFINIKVDREERPDIDRIYMTFVQAKSGHGGWPMSVFLSPDLTPITGGTYFPPDDKYGLIGFKSLLLEVAKKWTQHKGDIIKSGIHIASRLRDIVECKQGVQKEDGVPTTKCALLCVHLLANGYDPKFGGFSSGSRMSGPKFPEPVNFNFLFNIYARSTSAELRKQCLEMCLHTLKKMAHGGIHDHVGQGFSRYSVDGEWHVPHFEKMLYDQAQLIQAYADAYVVTKDAFYSDIVDDIATYVAGDLRHKEGGFYSAEDADSLPEPEASAKREGAFYVWSYDEIKELLDEEIPGHDNVRFCDLICYHFNVKKEGNVKKAQDPHGELTGKNVFIVYDGVEQTAEHFGISVEDTKSYIKEACRILFEERVKRPRPHLDDKIITAWNGLMISGFARAGAAVRNKRYVELATDAAKFVERYLFDKDKGVLLRSCYRGEGDRIMQTSVPIHGFHDDYAFVVKGLLDLYEANFDPHWIELAEQLQDIQDRLFWDTQNGGYFCTIDDSQMILRMKDAHDGAEPSSNSIACSNLLRLASYLERKELKDKAEQLLCAFGKSLTEMPIMFPQLTLALLDYYDATQIFLVGKSDAEDTVEMLNVVRERLVPGRVLVLADPEERDNILFRKNAIVDKLKPENGQATAVVCQHRTCSLHITNPSELASRLDDCRSPDL</sequence>
<evidence type="ECO:0000313" key="2">
    <source>
        <dbReference type="EMBL" id="RLU22909.1"/>
    </source>
</evidence>
<dbReference type="AlphaFoldDB" id="A0A3L8DSQ5"/>
<dbReference type="InterPro" id="IPR036249">
    <property type="entry name" value="Thioredoxin-like_sf"/>
</dbReference>
<evidence type="ECO:0000259" key="1">
    <source>
        <dbReference type="Pfam" id="PF03190"/>
    </source>
</evidence>
<feature type="domain" description="Spermatogenesis-associated protein 20-like TRX" evidence="1">
    <location>
        <begin position="167"/>
        <end position="327"/>
    </location>
</feature>
<dbReference type="SUPFAM" id="SSF48208">
    <property type="entry name" value="Six-hairpin glycosidases"/>
    <property type="match status" value="1"/>
</dbReference>